<dbReference type="RefSeq" id="WP_090434251.1">
    <property type="nucleotide sequence ID" value="NZ_FNJJ01000016.1"/>
</dbReference>
<dbReference type="GeneID" id="300933886"/>
<dbReference type="EMBL" id="FNJJ01000016">
    <property type="protein sequence ID" value="SDQ02065.1"/>
    <property type="molecule type" value="Genomic_DNA"/>
</dbReference>
<gene>
    <name evidence="1" type="ORF">SAMN05216213_11698</name>
</gene>
<evidence type="ECO:0000313" key="1">
    <source>
        <dbReference type="EMBL" id="SDQ02065.1"/>
    </source>
</evidence>
<accession>A0A1H0XGY3</accession>
<evidence type="ECO:0000313" key="2">
    <source>
        <dbReference type="Proteomes" id="UP000199460"/>
    </source>
</evidence>
<proteinExistence type="predicted"/>
<dbReference type="AlphaFoldDB" id="A0A1H0XGY3"/>
<dbReference type="Pfam" id="PF12261">
    <property type="entry name" value="T_hemolysin"/>
    <property type="match status" value="1"/>
</dbReference>
<protein>
    <submittedName>
        <fullName evidence="1">Thermostable hemolysin</fullName>
    </submittedName>
</protein>
<dbReference type="Proteomes" id="UP000199460">
    <property type="component" value="Unassembled WGS sequence"/>
</dbReference>
<dbReference type="OrthoDB" id="7432757at2"/>
<keyword evidence="2" id="KW-1185">Reference proteome</keyword>
<reference evidence="2" key="1">
    <citation type="submission" date="2016-10" db="EMBL/GenBank/DDBJ databases">
        <authorList>
            <person name="Varghese N."/>
            <person name="Submissions S."/>
        </authorList>
    </citation>
    <scope>NUCLEOTIDE SEQUENCE [LARGE SCALE GENOMIC DNA]</scope>
    <source>
        <strain evidence="2">JCM 18416</strain>
    </source>
</reference>
<dbReference type="InterPro" id="IPR022050">
    <property type="entry name" value="T_hemolysin"/>
</dbReference>
<organism evidence="1 2">
    <name type="scientific">Ectopseudomonas guguanensis</name>
    <dbReference type="NCBI Taxonomy" id="1198456"/>
    <lineage>
        <taxon>Bacteria</taxon>
        <taxon>Pseudomonadati</taxon>
        <taxon>Pseudomonadota</taxon>
        <taxon>Gammaproteobacteria</taxon>
        <taxon>Pseudomonadales</taxon>
        <taxon>Pseudomonadaceae</taxon>
        <taxon>Ectopseudomonas</taxon>
    </lineage>
</organism>
<sequence length="229" mass="24868">MELPWAQHDRPVARIGRGDTYELHLAAPGSARRAALEGFIRQRFELQHGARIRHFMPCLFGLGNPAGQLLGAVGVRSGNSGPLFLERYLDEPIQAAIGARLGHTEPSRDELVEVGNLAADSPGAARLLIVALTDLLVALGFRWVTFTGTPPLLNSFQRLGLTPIALGEADPARIGEELADWGSYYDNRPLVMAGDIHGGHQRLLQLGAYPRLGHQPLYALEDMPDVVCS</sequence>
<name>A0A1H0XGY3_9GAMM</name>